<organism evidence="1 2">
    <name type="scientific">Ciceribacter naphthalenivorans</name>
    <dbReference type="NCBI Taxonomy" id="1118451"/>
    <lineage>
        <taxon>Bacteria</taxon>
        <taxon>Pseudomonadati</taxon>
        <taxon>Pseudomonadota</taxon>
        <taxon>Alphaproteobacteria</taxon>
        <taxon>Hyphomicrobiales</taxon>
        <taxon>Rhizobiaceae</taxon>
        <taxon>Ciceribacter</taxon>
    </lineage>
</organism>
<accession>A0A512HHD2</accession>
<protein>
    <submittedName>
        <fullName evidence="1">Uncharacterized protein</fullName>
    </submittedName>
</protein>
<sequence length="99" mass="11081">MTILLIIAACLAVMVVTTILALHALNRAYEALYREERMLNAAAVERKHPSALPERTGSQQPLRRANLVSPAFAGRRLVRWSSLRQRGQQADTLHLPRSP</sequence>
<name>A0A512HHD2_9HYPH</name>
<dbReference type="AlphaFoldDB" id="A0A512HHD2"/>
<dbReference type="Proteomes" id="UP000321717">
    <property type="component" value="Unassembled WGS sequence"/>
</dbReference>
<reference evidence="1 2" key="1">
    <citation type="submission" date="2019-07" db="EMBL/GenBank/DDBJ databases">
        <title>Whole genome shotgun sequence of Rhizobium naphthalenivorans NBRC 107585.</title>
        <authorList>
            <person name="Hosoyama A."/>
            <person name="Uohara A."/>
            <person name="Ohji S."/>
            <person name="Ichikawa N."/>
        </authorList>
    </citation>
    <scope>NUCLEOTIDE SEQUENCE [LARGE SCALE GENOMIC DNA]</scope>
    <source>
        <strain evidence="1 2">NBRC 107585</strain>
    </source>
</reference>
<dbReference type="EMBL" id="BJZP01000007">
    <property type="protein sequence ID" value="GEO84864.1"/>
    <property type="molecule type" value="Genomic_DNA"/>
</dbReference>
<evidence type="ECO:0000313" key="2">
    <source>
        <dbReference type="Proteomes" id="UP000321717"/>
    </source>
</evidence>
<comment type="caution">
    <text evidence="1">The sequence shown here is derived from an EMBL/GenBank/DDBJ whole genome shotgun (WGS) entry which is preliminary data.</text>
</comment>
<evidence type="ECO:0000313" key="1">
    <source>
        <dbReference type="EMBL" id="GEO84864.1"/>
    </source>
</evidence>
<keyword evidence="2" id="KW-1185">Reference proteome</keyword>
<proteinExistence type="predicted"/>
<gene>
    <name evidence="1" type="ORF">RNA01_17960</name>
</gene>
<dbReference type="RefSeq" id="WP_147179632.1">
    <property type="nucleotide sequence ID" value="NZ_BJZP01000007.1"/>
</dbReference>